<evidence type="ECO:0000256" key="13">
    <source>
        <dbReference type="SAM" id="SignalP"/>
    </source>
</evidence>
<evidence type="ECO:0000256" key="6">
    <source>
        <dbReference type="ARBA" id="ARBA00022801"/>
    </source>
</evidence>
<accession>A0A1E1LHM4</accession>
<evidence type="ECO:0000313" key="16">
    <source>
        <dbReference type="Proteomes" id="UP000178912"/>
    </source>
</evidence>
<dbReference type="Gene3D" id="2.60.120.180">
    <property type="match status" value="1"/>
</dbReference>
<dbReference type="InterPro" id="IPR018208">
    <property type="entry name" value="GH11_AS_1"/>
</dbReference>
<evidence type="ECO:0000313" key="15">
    <source>
        <dbReference type="EMBL" id="CZT10002.1"/>
    </source>
</evidence>
<dbReference type="EMBL" id="FJUX01000122">
    <property type="protein sequence ID" value="CZT10002.1"/>
    <property type="molecule type" value="Genomic_DNA"/>
</dbReference>
<dbReference type="InterPro" id="IPR033123">
    <property type="entry name" value="GH11_dom"/>
</dbReference>
<dbReference type="GO" id="GO:0045493">
    <property type="term" value="P:xylan catabolic process"/>
    <property type="evidence" value="ECO:0007669"/>
    <property type="project" value="UniProtKB-UniRule"/>
</dbReference>
<keyword evidence="16" id="KW-1185">Reference proteome</keyword>
<evidence type="ECO:0000256" key="11">
    <source>
        <dbReference type="RuleBase" id="RU362015"/>
    </source>
</evidence>
<keyword evidence="7 10" id="KW-0119">Carbohydrate metabolism</keyword>
<evidence type="ECO:0000259" key="14">
    <source>
        <dbReference type="PROSITE" id="PS51761"/>
    </source>
</evidence>
<reference evidence="16" key="1">
    <citation type="submission" date="2016-03" db="EMBL/GenBank/DDBJ databases">
        <authorList>
            <person name="Guldener U."/>
        </authorList>
    </citation>
    <scope>NUCLEOTIDE SEQUENCE [LARGE SCALE GENOMIC DNA]</scope>
    <source>
        <strain evidence="16">04CH-RAC-A.6.1</strain>
    </source>
</reference>
<feature type="active site" description="Proton donor" evidence="10">
    <location>
        <position position="207"/>
    </location>
</feature>
<dbReference type="Proteomes" id="UP000178912">
    <property type="component" value="Unassembled WGS sequence"/>
</dbReference>
<dbReference type="EC" id="3.2.1.8" evidence="4 10"/>
<evidence type="ECO:0000256" key="5">
    <source>
        <dbReference type="ARBA" id="ARBA00022651"/>
    </source>
</evidence>
<evidence type="ECO:0000256" key="1">
    <source>
        <dbReference type="ARBA" id="ARBA00000681"/>
    </source>
</evidence>
<dbReference type="PROSITE" id="PS00776">
    <property type="entry name" value="GH11_1"/>
    <property type="match status" value="1"/>
</dbReference>
<feature type="active site" description="Nucleophile" evidence="10">
    <location>
        <position position="114"/>
    </location>
</feature>
<keyword evidence="9 10" id="KW-0624">Polysaccharide degradation</keyword>
<dbReference type="SUPFAM" id="SSF49899">
    <property type="entry name" value="Concanavalin A-like lectins/glucanases"/>
    <property type="match status" value="1"/>
</dbReference>
<dbReference type="InterPro" id="IPR013320">
    <property type="entry name" value="ConA-like_dom_sf"/>
</dbReference>
<evidence type="ECO:0000256" key="12">
    <source>
        <dbReference type="SAM" id="MobiDB-lite"/>
    </source>
</evidence>
<evidence type="ECO:0000256" key="2">
    <source>
        <dbReference type="ARBA" id="ARBA00004851"/>
    </source>
</evidence>
<feature type="chain" id="PRO_5009447060" description="Endo-1,4-beta-xylanase" evidence="13">
    <location>
        <begin position="25"/>
        <end position="265"/>
    </location>
</feature>
<keyword evidence="8 10" id="KW-0326">Glycosidase</keyword>
<dbReference type="UniPathway" id="UPA00114"/>
<evidence type="ECO:0000256" key="7">
    <source>
        <dbReference type="ARBA" id="ARBA00023277"/>
    </source>
</evidence>
<evidence type="ECO:0000256" key="4">
    <source>
        <dbReference type="ARBA" id="ARBA00012590"/>
    </source>
</evidence>
<dbReference type="OrthoDB" id="2115822at2759"/>
<evidence type="ECO:0000256" key="10">
    <source>
        <dbReference type="PROSITE-ProRule" id="PRU01097"/>
    </source>
</evidence>
<comment type="catalytic activity">
    <reaction evidence="1 10 11">
        <text>Endohydrolysis of (1-&gt;4)-beta-D-xylosidic linkages in xylans.</text>
        <dbReference type="EC" id="3.2.1.8"/>
    </reaction>
</comment>
<keyword evidence="6 10" id="KW-0378">Hydrolase</keyword>
<dbReference type="PANTHER" id="PTHR46828:SF2">
    <property type="entry name" value="ENDO-1,4-BETA-XYLANASE A-RELATED"/>
    <property type="match status" value="1"/>
</dbReference>
<organism evidence="15 16">
    <name type="scientific">Rhynchosporium agropyri</name>
    <dbReference type="NCBI Taxonomy" id="914238"/>
    <lineage>
        <taxon>Eukaryota</taxon>
        <taxon>Fungi</taxon>
        <taxon>Dikarya</taxon>
        <taxon>Ascomycota</taxon>
        <taxon>Pezizomycotina</taxon>
        <taxon>Leotiomycetes</taxon>
        <taxon>Helotiales</taxon>
        <taxon>Ploettnerulaceae</taxon>
        <taxon>Rhynchosporium</taxon>
    </lineage>
</organism>
<evidence type="ECO:0000256" key="8">
    <source>
        <dbReference type="ARBA" id="ARBA00023295"/>
    </source>
</evidence>
<dbReference type="Pfam" id="PF00457">
    <property type="entry name" value="Glyco_hydro_11"/>
    <property type="match status" value="1"/>
</dbReference>
<feature type="region of interest" description="Disordered" evidence="12">
    <location>
        <begin position="214"/>
        <end position="265"/>
    </location>
</feature>
<dbReference type="AlphaFoldDB" id="A0A1E1LHM4"/>
<feature type="domain" description="GH11" evidence="14">
    <location>
        <begin position="27"/>
        <end position="220"/>
    </location>
</feature>
<keyword evidence="5 10" id="KW-0858">Xylan degradation</keyword>
<evidence type="ECO:0000256" key="3">
    <source>
        <dbReference type="ARBA" id="ARBA00007792"/>
    </source>
</evidence>
<dbReference type="PRINTS" id="PR00911">
    <property type="entry name" value="GLHYDRLASE11"/>
</dbReference>
<feature type="compositionally biased region" description="Low complexity" evidence="12">
    <location>
        <begin position="243"/>
        <end position="259"/>
    </location>
</feature>
<dbReference type="GO" id="GO:0031176">
    <property type="term" value="F:endo-1,4-beta-xylanase activity"/>
    <property type="evidence" value="ECO:0007669"/>
    <property type="project" value="UniProtKB-UniRule"/>
</dbReference>
<dbReference type="PANTHER" id="PTHR46828">
    <property type="entry name" value="ENDO-1,4-BETA-XYLANASE A-RELATED"/>
    <property type="match status" value="1"/>
</dbReference>
<keyword evidence="13" id="KW-0732">Signal</keyword>
<proteinExistence type="inferred from homology"/>
<feature type="signal peptide" evidence="13">
    <location>
        <begin position="1"/>
        <end position="24"/>
    </location>
</feature>
<dbReference type="InterPro" id="IPR013319">
    <property type="entry name" value="GH11/12"/>
</dbReference>
<dbReference type="InterPro" id="IPR001137">
    <property type="entry name" value="Glyco_hydro_11"/>
</dbReference>
<name>A0A1E1LHM4_9HELO</name>
<dbReference type="PROSITE" id="PS51761">
    <property type="entry name" value="GH11_3"/>
    <property type="match status" value="1"/>
</dbReference>
<comment type="similarity">
    <text evidence="3 10 11">Belongs to the glycosyl hydrolase 11 (cellulase G) family.</text>
</comment>
<comment type="pathway">
    <text evidence="2 10 11">Glycan degradation; xylan degradation.</text>
</comment>
<gene>
    <name evidence="15" type="ORF">RAG0_14624</name>
</gene>
<sequence>MVSLSSILGALFLSACSLATPATAAETQNETHVETRPVNAVQYWVNGAGKVDFVNGPGGQWSAKWDNPPGGDFVVGKGYRPATDMLFNYSGTFDGENGNAYLGVYGWSIDPLAEYYIIESFGNHNPSDNIYAIGPLGTFQSDDGTYEIWRKPRYGDSIVGIASFTQYFSIRTTKRVGGTINTGNHFRAWDAVGLKLGTKDSFLMVVEGQQGTGSANITVGLPPKHPVPETPTDKRRTAFPGPTSTATTTSQHSTMTTTSRPEPTK</sequence>
<evidence type="ECO:0000256" key="9">
    <source>
        <dbReference type="ARBA" id="ARBA00023326"/>
    </source>
</evidence>
<protein>
    <recommendedName>
        <fullName evidence="4 10">Endo-1,4-beta-xylanase</fullName>
        <ecNumber evidence="4 10">3.2.1.8</ecNumber>
    </recommendedName>
</protein>